<dbReference type="GO" id="GO:0005525">
    <property type="term" value="F:GTP binding"/>
    <property type="evidence" value="ECO:0007669"/>
    <property type="project" value="UniProtKB-KW"/>
</dbReference>
<dbReference type="CDD" id="cd00154">
    <property type="entry name" value="Rab"/>
    <property type="match status" value="1"/>
</dbReference>
<evidence type="ECO:0000313" key="7">
    <source>
        <dbReference type="Proteomes" id="UP001174909"/>
    </source>
</evidence>
<dbReference type="GO" id="GO:0003924">
    <property type="term" value="F:GTPase activity"/>
    <property type="evidence" value="ECO:0007669"/>
    <property type="project" value="InterPro"/>
</dbReference>
<protein>
    <submittedName>
        <fullName evidence="6">Ras-related protein rab7</fullName>
    </submittedName>
</protein>
<dbReference type="PROSITE" id="PS51419">
    <property type="entry name" value="RAB"/>
    <property type="match status" value="1"/>
</dbReference>
<keyword evidence="4" id="KW-0175">Coiled coil</keyword>
<feature type="coiled-coil region" evidence="4">
    <location>
        <begin position="248"/>
        <end position="307"/>
    </location>
</feature>
<dbReference type="GO" id="GO:0005770">
    <property type="term" value="C:late endosome"/>
    <property type="evidence" value="ECO:0007669"/>
    <property type="project" value="TreeGrafter"/>
</dbReference>
<dbReference type="SMART" id="SM00175">
    <property type="entry name" value="RAB"/>
    <property type="match status" value="1"/>
</dbReference>
<name>A0AA35TCP3_GEOBA</name>
<evidence type="ECO:0000256" key="5">
    <source>
        <dbReference type="SAM" id="MobiDB-lite"/>
    </source>
</evidence>
<dbReference type="GO" id="GO:0045335">
    <property type="term" value="C:phagocytic vesicle"/>
    <property type="evidence" value="ECO:0007669"/>
    <property type="project" value="TreeGrafter"/>
</dbReference>
<keyword evidence="7" id="KW-1185">Reference proteome</keyword>
<comment type="caution">
    <text evidence="6">The sequence shown here is derived from an EMBL/GenBank/DDBJ whole genome shotgun (WGS) entry which is preliminary data.</text>
</comment>
<dbReference type="Proteomes" id="UP001174909">
    <property type="component" value="Unassembled WGS sequence"/>
</dbReference>
<evidence type="ECO:0000313" key="6">
    <source>
        <dbReference type="EMBL" id="CAI8044526.1"/>
    </source>
</evidence>
<evidence type="ECO:0000256" key="3">
    <source>
        <dbReference type="ARBA" id="ARBA00023134"/>
    </source>
</evidence>
<comment type="similarity">
    <text evidence="1">Belongs to the small GTPase superfamily. Rab family.</text>
</comment>
<feature type="region of interest" description="Disordered" evidence="5">
    <location>
        <begin position="206"/>
        <end position="228"/>
    </location>
</feature>
<dbReference type="InterPro" id="IPR027417">
    <property type="entry name" value="P-loop_NTPase"/>
</dbReference>
<dbReference type="GO" id="GO:0090385">
    <property type="term" value="P:phagosome-lysosome fusion"/>
    <property type="evidence" value="ECO:0007669"/>
    <property type="project" value="TreeGrafter"/>
</dbReference>
<feature type="non-terminal residue" evidence="6">
    <location>
        <position position="307"/>
    </location>
</feature>
<dbReference type="GO" id="GO:0005764">
    <property type="term" value="C:lysosome"/>
    <property type="evidence" value="ECO:0007669"/>
    <property type="project" value="TreeGrafter"/>
</dbReference>
<keyword evidence="2" id="KW-0547">Nucleotide-binding</keyword>
<accession>A0AA35TCP3</accession>
<dbReference type="PANTHER" id="PTHR47981:SF20">
    <property type="entry name" value="RAS-RELATED PROTEIN RAB-7A"/>
    <property type="match status" value="1"/>
</dbReference>
<dbReference type="PANTHER" id="PTHR47981">
    <property type="entry name" value="RAB FAMILY"/>
    <property type="match status" value="1"/>
</dbReference>
<dbReference type="SMART" id="SM00173">
    <property type="entry name" value="RAS"/>
    <property type="match status" value="1"/>
</dbReference>
<evidence type="ECO:0000256" key="1">
    <source>
        <dbReference type="ARBA" id="ARBA00006270"/>
    </source>
</evidence>
<gene>
    <name evidence="6" type="ORF">GBAR_LOCUS24689</name>
</gene>
<dbReference type="InterPro" id="IPR001806">
    <property type="entry name" value="Small_GTPase"/>
</dbReference>
<dbReference type="Gene3D" id="3.40.50.300">
    <property type="entry name" value="P-loop containing nucleotide triphosphate hydrolases"/>
    <property type="match status" value="1"/>
</dbReference>
<evidence type="ECO:0000256" key="2">
    <source>
        <dbReference type="ARBA" id="ARBA00022741"/>
    </source>
</evidence>
<keyword evidence="3" id="KW-0342">GTP-binding</keyword>
<dbReference type="AlphaFoldDB" id="A0AA35TCP3"/>
<dbReference type="PROSITE" id="PS51421">
    <property type="entry name" value="RAS"/>
    <property type="match status" value="1"/>
</dbReference>
<reference evidence="6" key="1">
    <citation type="submission" date="2023-03" db="EMBL/GenBank/DDBJ databases">
        <authorList>
            <person name="Steffen K."/>
            <person name="Cardenas P."/>
        </authorList>
    </citation>
    <scope>NUCLEOTIDE SEQUENCE</scope>
</reference>
<dbReference type="Pfam" id="PF00071">
    <property type="entry name" value="Ras"/>
    <property type="match status" value="1"/>
</dbReference>
<dbReference type="EMBL" id="CASHTH010003399">
    <property type="protein sequence ID" value="CAI8044526.1"/>
    <property type="molecule type" value="Genomic_DNA"/>
</dbReference>
<proteinExistence type="inferred from homology"/>
<dbReference type="PRINTS" id="PR00449">
    <property type="entry name" value="RASTRNSFRMNG"/>
</dbReference>
<dbReference type="SUPFAM" id="SSF52540">
    <property type="entry name" value="P-loop containing nucleoside triphosphate hydrolases"/>
    <property type="match status" value="1"/>
</dbReference>
<organism evidence="6 7">
    <name type="scientific">Geodia barretti</name>
    <name type="common">Barrett's horny sponge</name>
    <dbReference type="NCBI Taxonomy" id="519541"/>
    <lineage>
        <taxon>Eukaryota</taxon>
        <taxon>Metazoa</taxon>
        <taxon>Porifera</taxon>
        <taxon>Demospongiae</taxon>
        <taxon>Heteroscleromorpha</taxon>
        <taxon>Tetractinellida</taxon>
        <taxon>Astrophorina</taxon>
        <taxon>Geodiidae</taxon>
        <taxon>Geodia</taxon>
    </lineage>
</organism>
<sequence length="307" mass="34639">MASARVVVKVAVLGEPKTGKSSIIRRYVDGKFSGSNSTGIDFRQKFISVIGQEYSYEIWDVPNWTLLENLGADFWRDISGIALVFDVTKASSFCVFDKLHRCVASVVSKEDLPLVVGGNMVDRDPSVRDVSSETAEGWCKNLDALYFEVSAMTGFGVNEMFLALAERAVLFYHHHHPTEQLPRRSTRFSVQLPLLKKVTTRFKRGRANTVPLPGGEEDVDSEDIAAPSPSSSVFASLPIHIRVPWHSKKKTEEAKEQLQEASVKQVDELQNQLEHEQTKSQILRKRVEEQEEELAEKNHLLRELQQT</sequence>
<evidence type="ECO:0000256" key="4">
    <source>
        <dbReference type="SAM" id="Coils"/>
    </source>
</evidence>